<dbReference type="AlphaFoldDB" id="A0A1F5NPT1"/>
<dbReference type="SUPFAM" id="SSF51445">
    <property type="entry name" value="(Trans)glycosidases"/>
    <property type="match status" value="1"/>
</dbReference>
<comment type="caution">
    <text evidence="1">The sequence shown here is derived from an EMBL/GenBank/DDBJ whole genome shotgun (WGS) entry which is preliminary data.</text>
</comment>
<evidence type="ECO:0008006" key="3">
    <source>
        <dbReference type="Google" id="ProtNLM"/>
    </source>
</evidence>
<proteinExistence type="predicted"/>
<dbReference type="EMBL" id="MFEK01000001">
    <property type="protein sequence ID" value="OGE79532.1"/>
    <property type="molecule type" value="Genomic_DNA"/>
</dbReference>
<name>A0A1F5NPT1_9BACT</name>
<dbReference type="InterPro" id="IPR017853">
    <property type="entry name" value="GH"/>
</dbReference>
<dbReference type="STRING" id="1817824.A2751_00345"/>
<evidence type="ECO:0000313" key="2">
    <source>
        <dbReference type="Proteomes" id="UP000176864"/>
    </source>
</evidence>
<dbReference type="Proteomes" id="UP000176864">
    <property type="component" value="Unassembled WGS sequence"/>
</dbReference>
<protein>
    <recommendedName>
        <fullName evidence="3">Glycoside hydrolase family 42 N-terminal domain-containing protein</fullName>
    </recommendedName>
</protein>
<accession>A0A1F5NPT1</accession>
<organism evidence="1 2">
    <name type="scientific">Candidatus Doudnabacteria bacterium RIFCSPHIGHO2_01_FULL_46_14</name>
    <dbReference type="NCBI Taxonomy" id="1817824"/>
    <lineage>
        <taxon>Bacteria</taxon>
        <taxon>Candidatus Doudnaibacteriota</taxon>
    </lineage>
</organism>
<dbReference type="Gene3D" id="3.20.20.80">
    <property type="entry name" value="Glycosidases"/>
    <property type="match status" value="1"/>
</dbReference>
<sequence>MIRKFFFSLTLFLVLAVGFFDWQFKQSPDPNWGLNFSITHAQYLGFDWKKMFQEMLDDLKPKRLRIMALWETIEQEQGKFIFDDLDYILRQGVERDIKIIVSIGHKQPGWPECHHPDWYNKLTTYQQDEAQLAMVRQTVLHLKKFNSVSAWQVENEPFFVFGPDCPAISKDLLAREIALVRSLDPRPIILTDSGEKGWWLPTARFGADVFGSTMYRKIYHAKRQKYVQYFVPPIWYRIKGGMLRYFFDIDRVIGVELQAEPWYESDVFSTPWEKQKALMNGAILNEYVDYASRAGLAENYFWGVEWWYYGKEKFNDPEMWETAKEILNPKPFLFFRQPEVPQRISGIMRDSSATMPQNDSAFHLGFRY</sequence>
<evidence type="ECO:0000313" key="1">
    <source>
        <dbReference type="EMBL" id="OGE79532.1"/>
    </source>
</evidence>
<gene>
    <name evidence="1" type="ORF">A2751_00345</name>
</gene>
<reference evidence="1 2" key="1">
    <citation type="journal article" date="2016" name="Nat. Commun.">
        <title>Thousands of microbial genomes shed light on interconnected biogeochemical processes in an aquifer system.</title>
        <authorList>
            <person name="Anantharaman K."/>
            <person name="Brown C.T."/>
            <person name="Hug L.A."/>
            <person name="Sharon I."/>
            <person name="Castelle C.J."/>
            <person name="Probst A.J."/>
            <person name="Thomas B.C."/>
            <person name="Singh A."/>
            <person name="Wilkins M.J."/>
            <person name="Karaoz U."/>
            <person name="Brodie E.L."/>
            <person name="Williams K.H."/>
            <person name="Hubbard S.S."/>
            <person name="Banfield J.F."/>
        </authorList>
    </citation>
    <scope>NUCLEOTIDE SEQUENCE [LARGE SCALE GENOMIC DNA]</scope>
</reference>